<dbReference type="EMBL" id="JADEVO010000003">
    <property type="protein sequence ID" value="MBN3964447.1"/>
    <property type="molecule type" value="Genomic_DNA"/>
</dbReference>
<dbReference type="PANTHER" id="PTHR37166:SF1">
    <property type="entry name" value="PROTEIN FLAG"/>
    <property type="match status" value="1"/>
</dbReference>
<dbReference type="SUPFAM" id="SSF160214">
    <property type="entry name" value="FlaG-like"/>
    <property type="match status" value="1"/>
</dbReference>
<dbReference type="Gene3D" id="3.30.160.170">
    <property type="entry name" value="FlaG-like"/>
    <property type="match status" value="1"/>
</dbReference>
<evidence type="ECO:0000313" key="3">
    <source>
        <dbReference type="Proteomes" id="UP000772591"/>
    </source>
</evidence>
<keyword evidence="2" id="KW-0969">Cilium</keyword>
<comment type="caution">
    <text evidence="2">The sequence shown here is derived from an EMBL/GenBank/DDBJ whole genome shotgun (WGS) entry which is preliminary data.</text>
</comment>
<reference evidence="2 3" key="1">
    <citation type="journal article" date="2021" name="Int. J. Syst. Evol. Microbiol.">
        <title>Pseudomonas piscium sp. nov., Pseudomonas pisciculturae sp. nov., Pseudomonas mucoides sp. nov. and Pseudomonas neuropathica sp. nov. isolated from rainbow trout.</title>
        <authorList>
            <person name="Duman M."/>
            <person name="Mulet M."/>
            <person name="Altun S."/>
            <person name="Saticioglu I.B."/>
            <person name="Gomila M."/>
            <person name="Lalucat J."/>
            <person name="Garcia-Valdes E."/>
        </authorList>
    </citation>
    <scope>NUCLEOTIDE SEQUENCE [LARGE SCALE GENOMIC DNA]</scope>
    <source>
        <strain evidence="2 3">LMG 28632</strain>
    </source>
</reference>
<gene>
    <name evidence="2" type="ORF">IMW75_03980</name>
</gene>
<dbReference type="Proteomes" id="UP000772591">
    <property type="component" value="Unassembled WGS sequence"/>
</dbReference>
<sequence>MDMSVTLNQAPPVNPVQGTVSAKPSAQSVDVSTVTPVEQPKRAELEKAVTEIRDFVQSTKRNLDFSIDDSTGRVVVKVIATESGEVIRQLPSEAALKLAASLHDASSLLFDERA</sequence>
<keyword evidence="2" id="KW-0282">Flagellum</keyword>
<dbReference type="InterPro" id="IPR035924">
    <property type="entry name" value="FlaG-like_sf"/>
</dbReference>
<proteinExistence type="predicted"/>
<organism evidence="2 3">
    <name type="scientific">Pseudomonas gregormendelii</name>
    <dbReference type="NCBI Taxonomy" id="1628277"/>
    <lineage>
        <taxon>Bacteria</taxon>
        <taxon>Pseudomonadati</taxon>
        <taxon>Pseudomonadota</taxon>
        <taxon>Gammaproteobacteria</taxon>
        <taxon>Pseudomonadales</taxon>
        <taxon>Pseudomonadaceae</taxon>
        <taxon>Pseudomonas</taxon>
    </lineage>
</organism>
<dbReference type="Pfam" id="PF03646">
    <property type="entry name" value="FlaG"/>
    <property type="match status" value="1"/>
</dbReference>
<keyword evidence="3" id="KW-1185">Reference proteome</keyword>
<accession>A0ABS3ABX2</accession>
<dbReference type="PANTHER" id="PTHR37166">
    <property type="entry name" value="PROTEIN FLAG"/>
    <property type="match status" value="1"/>
</dbReference>
<protein>
    <submittedName>
        <fullName evidence="2">Flagellar protein FlaG</fullName>
    </submittedName>
</protein>
<keyword evidence="2" id="KW-0966">Cell projection</keyword>
<evidence type="ECO:0000313" key="2">
    <source>
        <dbReference type="EMBL" id="MBN3964447.1"/>
    </source>
</evidence>
<name>A0ABS3ABX2_9PSED</name>
<dbReference type="RefSeq" id="WP_205891938.1">
    <property type="nucleotide sequence ID" value="NZ_JADEVO010000003.1"/>
</dbReference>
<dbReference type="InterPro" id="IPR005186">
    <property type="entry name" value="FlaG"/>
</dbReference>
<feature type="region of interest" description="Disordered" evidence="1">
    <location>
        <begin position="1"/>
        <end position="35"/>
    </location>
</feature>
<evidence type="ECO:0000256" key="1">
    <source>
        <dbReference type="SAM" id="MobiDB-lite"/>
    </source>
</evidence>